<dbReference type="PROSITE" id="PS00126">
    <property type="entry name" value="PDEASE_I_1"/>
    <property type="match status" value="1"/>
</dbReference>
<dbReference type="EMBL" id="DF237145">
    <property type="protein sequence ID" value="GAQ84593.1"/>
    <property type="molecule type" value="Genomic_DNA"/>
</dbReference>
<dbReference type="PRINTS" id="PR00387">
    <property type="entry name" value="PDIESTERASE1"/>
</dbReference>
<dbReference type="InterPro" id="IPR003607">
    <property type="entry name" value="HD/PDEase_dom"/>
</dbReference>
<feature type="active site" description="Proton donor" evidence="3">
    <location>
        <position position="130"/>
    </location>
</feature>
<evidence type="ECO:0000313" key="8">
    <source>
        <dbReference type="Proteomes" id="UP000054558"/>
    </source>
</evidence>
<dbReference type="GO" id="GO:0141162">
    <property type="term" value="P:negative regulation of cAMP/PKA signal transduction"/>
    <property type="evidence" value="ECO:0000318"/>
    <property type="project" value="GO_Central"/>
</dbReference>
<sequence length="379" mass="42099">METNGVLGCVNISKETRDEIAEDFSCQEREPIHIKGKGIMISYLVTGPKHTLGGSPPLPETAISSASGDSPALGFPLVDALSLTRGDLVPGIVSLMVAAGALDALKIDTCLLERFARHVDAQHDDRVPYHNMCHVYNVVQMLCVFLGWPEVRAKLEPLEVAAVLIAGLCHDLGHVGLTNDFLKEIQAPAAKRFPTSTNERLHFQNLETLLSASETDILSELSESDRARLLDTVAECIGATDMARHGTLLQKWRRWAEMGVDWRDRSNRNFLASLLMKCADIGNEARGPQAAQFWVARLYAEFRNQIDIERALGMKESPSAKLVEADLYQSQLYWCEKVTIPLFKLLAALAPCTGIDSLLDNLDETRKFWKLQASRRKVF</sequence>
<feature type="domain" description="PDEase" evidence="6">
    <location>
        <begin position="51"/>
        <end position="376"/>
    </location>
</feature>
<feature type="binding site" evidence="5">
    <location>
        <position position="171"/>
    </location>
    <ligand>
        <name>Zn(2+)</name>
        <dbReference type="ChEBI" id="CHEBI:29105"/>
        <label>2</label>
    </ligand>
</feature>
<dbReference type="Proteomes" id="UP000054558">
    <property type="component" value="Unassembled WGS sequence"/>
</dbReference>
<name>A0A1Y1I296_KLENI</name>
<evidence type="ECO:0000256" key="3">
    <source>
        <dbReference type="PIRSR" id="PIRSR623088-1"/>
    </source>
</evidence>
<feature type="binding site" evidence="5">
    <location>
        <position position="171"/>
    </location>
    <ligand>
        <name>Zn(2+)</name>
        <dbReference type="ChEBI" id="CHEBI:29105"/>
        <label>1</label>
    </ligand>
</feature>
<feature type="binding site" evidence="5">
    <location>
        <position position="280"/>
    </location>
    <ligand>
        <name>Zn(2+)</name>
        <dbReference type="ChEBI" id="CHEBI:29105"/>
        <label>1</label>
    </ligand>
</feature>
<dbReference type="GO" id="GO:0004115">
    <property type="term" value="F:3',5'-cyclic-AMP phosphodiesterase activity"/>
    <property type="evidence" value="ECO:0000318"/>
    <property type="project" value="GO_Central"/>
</dbReference>
<dbReference type="AlphaFoldDB" id="A0A1Y1I296"/>
<organism evidence="7 8">
    <name type="scientific">Klebsormidium nitens</name>
    <name type="common">Green alga</name>
    <name type="synonym">Ulothrix nitens</name>
    <dbReference type="NCBI Taxonomy" id="105231"/>
    <lineage>
        <taxon>Eukaryota</taxon>
        <taxon>Viridiplantae</taxon>
        <taxon>Streptophyta</taxon>
        <taxon>Klebsormidiophyceae</taxon>
        <taxon>Klebsormidiales</taxon>
        <taxon>Klebsormidiaceae</taxon>
        <taxon>Klebsormidium</taxon>
    </lineage>
</organism>
<dbReference type="OrthoDB" id="1914314at2759"/>
<dbReference type="InterPro" id="IPR029787">
    <property type="entry name" value="Nucleotide_cyclase"/>
</dbReference>
<protein>
    <submittedName>
        <fullName evidence="7">Cyclic GMP phosphodiesterase</fullName>
    </submittedName>
</protein>
<feature type="binding site" evidence="4">
    <location>
        <begin position="130"/>
        <end position="134"/>
    </location>
    <ligand>
        <name>AMP</name>
        <dbReference type="ChEBI" id="CHEBI:456215"/>
    </ligand>
</feature>
<dbReference type="InterPro" id="IPR002073">
    <property type="entry name" value="PDEase_catalytic_dom"/>
</dbReference>
<keyword evidence="2" id="KW-0378">Hydrolase</keyword>
<dbReference type="SUPFAM" id="SSF109604">
    <property type="entry name" value="HD-domain/PDEase-like"/>
    <property type="match status" value="1"/>
</dbReference>
<dbReference type="CDD" id="cd00077">
    <property type="entry name" value="HDc"/>
    <property type="match status" value="1"/>
</dbReference>
<evidence type="ECO:0000313" key="7">
    <source>
        <dbReference type="EMBL" id="GAQ84593.1"/>
    </source>
</evidence>
<feature type="binding site" evidence="5">
    <location>
        <position position="170"/>
    </location>
    <ligand>
        <name>Zn(2+)</name>
        <dbReference type="ChEBI" id="CHEBI:29105"/>
        <label>1</label>
    </ligand>
</feature>
<dbReference type="InterPro" id="IPR036971">
    <property type="entry name" value="PDEase_catalytic_dom_sf"/>
</dbReference>
<dbReference type="GO" id="GO:0007165">
    <property type="term" value="P:signal transduction"/>
    <property type="evidence" value="ECO:0007669"/>
    <property type="project" value="InterPro"/>
</dbReference>
<accession>A0A1Y1I296</accession>
<evidence type="ECO:0000256" key="4">
    <source>
        <dbReference type="PIRSR" id="PIRSR623088-2"/>
    </source>
</evidence>
<evidence type="ECO:0000256" key="5">
    <source>
        <dbReference type="PIRSR" id="PIRSR623088-3"/>
    </source>
</evidence>
<dbReference type="InterPro" id="IPR023088">
    <property type="entry name" value="PDEase"/>
</dbReference>
<feature type="binding site" evidence="4">
    <location>
        <position position="171"/>
    </location>
    <ligand>
        <name>AMP</name>
        <dbReference type="ChEBI" id="CHEBI:456215"/>
    </ligand>
</feature>
<dbReference type="Gene3D" id="1.10.1300.10">
    <property type="entry name" value="3'5'-cyclic nucleotide phosphodiesterase, catalytic domain"/>
    <property type="match status" value="1"/>
</dbReference>
<dbReference type="Gene3D" id="3.30.70.1230">
    <property type="entry name" value="Nucleotide cyclase"/>
    <property type="match status" value="1"/>
</dbReference>
<proteinExistence type="predicted"/>
<feature type="binding site" evidence="4">
    <location>
        <position position="331"/>
    </location>
    <ligand>
        <name>AMP</name>
        <dbReference type="ChEBI" id="CHEBI:456215"/>
    </ligand>
</feature>
<evidence type="ECO:0000256" key="2">
    <source>
        <dbReference type="ARBA" id="ARBA00022801"/>
    </source>
</evidence>
<evidence type="ECO:0000256" key="1">
    <source>
        <dbReference type="ARBA" id="ARBA00022723"/>
    </source>
</evidence>
<keyword evidence="8" id="KW-1185">Reference proteome</keyword>
<gene>
    <name evidence="7" type="ORF">KFL_001960100</name>
</gene>
<dbReference type="SMART" id="SM00471">
    <property type="entry name" value="HDc"/>
    <property type="match status" value="1"/>
</dbReference>
<dbReference type="PROSITE" id="PS51845">
    <property type="entry name" value="PDEASE_I_2"/>
    <property type="match status" value="1"/>
</dbReference>
<evidence type="ECO:0000259" key="6">
    <source>
        <dbReference type="PROSITE" id="PS51845"/>
    </source>
</evidence>
<dbReference type="GO" id="GO:0047555">
    <property type="term" value="F:3',5'-cyclic-GMP phosphodiesterase activity"/>
    <property type="evidence" value="ECO:0000318"/>
    <property type="project" value="GO_Central"/>
</dbReference>
<dbReference type="OMA" id="WDILVSL"/>
<dbReference type="PANTHER" id="PTHR11347">
    <property type="entry name" value="CYCLIC NUCLEOTIDE PHOSPHODIESTERASE"/>
    <property type="match status" value="1"/>
</dbReference>
<dbReference type="STRING" id="105231.A0A1Y1I296"/>
<feature type="binding site" evidence="5">
    <location>
        <position position="134"/>
    </location>
    <ligand>
        <name>Zn(2+)</name>
        <dbReference type="ChEBI" id="CHEBI:29105"/>
        <label>1</label>
    </ligand>
</feature>
<dbReference type="GO" id="GO:0046872">
    <property type="term" value="F:metal ion binding"/>
    <property type="evidence" value="ECO:0007669"/>
    <property type="project" value="UniProtKB-KW"/>
</dbReference>
<dbReference type="InterPro" id="IPR023174">
    <property type="entry name" value="PDEase_CS"/>
</dbReference>
<dbReference type="Pfam" id="PF00233">
    <property type="entry name" value="PDEase_I"/>
    <property type="match status" value="1"/>
</dbReference>
<feature type="binding site" evidence="4">
    <location>
        <position position="280"/>
    </location>
    <ligand>
        <name>AMP</name>
        <dbReference type="ChEBI" id="CHEBI:456215"/>
    </ligand>
</feature>
<reference evidence="7 8" key="1">
    <citation type="journal article" date="2014" name="Nat. Commun.">
        <title>Klebsormidium flaccidum genome reveals primary factors for plant terrestrial adaptation.</title>
        <authorList>
            <person name="Hori K."/>
            <person name="Maruyama F."/>
            <person name="Fujisawa T."/>
            <person name="Togashi T."/>
            <person name="Yamamoto N."/>
            <person name="Seo M."/>
            <person name="Sato S."/>
            <person name="Yamada T."/>
            <person name="Mori H."/>
            <person name="Tajima N."/>
            <person name="Moriyama T."/>
            <person name="Ikeuchi M."/>
            <person name="Watanabe M."/>
            <person name="Wada H."/>
            <person name="Kobayashi K."/>
            <person name="Saito M."/>
            <person name="Masuda T."/>
            <person name="Sasaki-Sekimoto Y."/>
            <person name="Mashiguchi K."/>
            <person name="Awai K."/>
            <person name="Shimojima M."/>
            <person name="Masuda S."/>
            <person name="Iwai M."/>
            <person name="Nobusawa T."/>
            <person name="Narise T."/>
            <person name="Kondo S."/>
            <person name="Saito H."/>
            <person name="Sato R."/>
            <person name="Murakawa M."/>
            <person name="Ihara Y."/>
            <person name="Oshima-Yamada Y."/>
            <person name="Ohtaka K."/>
            <person name="Satoh M."/>
            <person name="Sonobe K."/>
            <person name="Ishii M."/>
            <person name="Ohtani R."/>
            <person name="Kanamori-Sato M."/>
            <person name="Honoki R."/>
            <person name="Miyazaki D."/>
            <person name="Mochizuki H."/>
            <person name="Umetsu J."/>
            <person name="Higashi K."/>
            <person name="Shibata D."/>
            <person name="Kamiya Y."/>
            <person name="Sato N."/>
            <person name="Nakamura Y."/>
            <person name="Tabata S."/>
            <person name="Ida S."/>
            <person name="Kurokawa K."/>
            <person name="Ohta H."/>
        </authorList>
    </citation>
    <scope>NUCLEOTIDE SEQUENCE [LARGE SCALE GENOMIC DNA]</scope>
    <source>
        <strain evidence="7 8">NIES-2285</strain>
    </source>
</reference>
<keyword evidence="1 5" id="KW-0479">Metal-binding</keyword>